<dbReference type="PANTHER" id="PTHR44167">
    <property type="entry name" value="OVARIAN-SPECIFIC SERINE/THREONINE-PROTEIN KINASE LOK-RELATED"/>
    <property type="match status" value="1"/>
</dbReference>
<protein>
    <submittedName>
        <fullName evidence="2">Kinase-like domain-containing protein</fullName>
    </submittedName>
</protein>
<dbReference type="OrthoDB" id="2722301at2759"/>
<dbReference type="PROSITE" id="PS50011">
    <property type="entry name" value="PROTEIN_KINASE_DOM"/>
    <property type="match status" value="1"/>
</dbReference>
<keyword evidence="2" id="KW-0808">Transferase</keyword>
<name>A0A9P5NUN6_GYMJU</name>
<dbReference type="Gene3D" id="1.10.510.10">
    <property type="entry name" value="Transferase(Phosphotransferase) domain 1"/>
    <property type="match status" value="1"/>
</dbReference>
<dbReference type="SMART" id="SM00220">
    <property type="entry name" value="S_TKc"/>
    <property type="match status" value="1"/>
</dbReference>
<dbReference type="GO" id="GO:0004672">
    <property type="term" value="F:protein kinase activity"/>
    <property type="evidence" value="ECO:0007669"/>
    <property type="project" value="InterPro"/>
</dbReference>
<keyword evidence="3" id="KW-1185">Reference proteome</keyword>
<evidence type="ECO:0000313" key="3">
    <source>
        <dbReference type="Proteomes" id="UP000724874"/>
    </source>
</evidence>
<dbReference type="PANTHER" id="PTHR44167:SF24">
    <property type="entry name" value="SERINE_THREONINE-PROTEIN KINASE CHK2"/>
    <property type="match status" value="1"/>
</dbReference>
<dbReference type="EMBL" id="JADNYJ010000008">
    <property type="protein sequence ID" value="KAF8909770.1"/>
    <property type="molecule type" value="Genomic_DNA"/>
</dbReference>
<dbReference type="SUPFAM" id="SSF56112">
    <property type="entry name" value="Protein kinase-like (PK-like)"/>
    <property type="match status" value="1"/>
</dbReference>
<evidence type="ECO:0000259" key="1">
    <source>
        <dbReference type="PROSITE" id="PS50011"/>
    </source>
</evidence>
<organism evidence="2 3">
    <name type="scientific">Gymnopilus junonius</name>
    <name type="common">Spectacular rustgill mushroom</name>
    <name type="synonym">Gymnopilus spectabilis subsp. junonius</name>
    <dbReference type="NCBI Taxonomy" id="109634"/>
    <lineage>
        <taxon>Eukaryota</taxon>
        <taxon>Fungi</taxon>
        <taxon>Dikarya</taxon>
        <taxon>Basidiomycota</taxon>
        <taxon>Agaricomycotina</taxon>
        <taxon>Agaricomycetes</taxon>
        <taxon>Agaricomycetidae</taxon>
        <taxon>Agaricales</taxon>
        <taxon>Agaricineae</taxon>
        <taxon>Hymenogastraceae</taxon>
        <taxon>Gymnopilus</taxon>
    </lineage>
</organism>
<feature type="domain" description="Protein kinase" evidence="1">
    <location>
        <begin position="70"/>
        <end position="421"/>
    </location>
</feature>
<dbReference type="InterPro" id="IPR011009">
    <property type="entry name" value="Kinase-like_dom_sf"/>
</dbReference>
<accession>A0A9P5NUN6</accession>
<dbReference type="InterPro" id="IPR000719">
    <property type="entry name" value="Prot_kinase_dom"/>
</dbReference>
<sequence length="421" mass="48944">MEGSELRILFPFEPGGDFDLAERFRFWDSPTTIQWFRERGYTYTSRISDPDPRPTTPEPFGELYEAGYPYAYYDSSGDVPLGALDMSGKVVFAQDSGGRHVAMKLVRDGTDEYRVLRFLSQQSLETLKANCILPVLDLIPIDGFWFVVMPRWGSDIHLPWINNAGDVVDIIYSMLKALAFLHDHNISHGDLNMENVLVNHFSDYSLLEDNQFRADLRSKKMLSYAIFDFDFSTMLAPEADKKKCRLPYRRSWGTFNFTNDTTQGEFDFNPFVLDIGALGVRLCWAYQHMTGEIPLLAPLLDRMTTRDLQRRFTASEALGFFEDMYSQMTQTELARWVDSRGRGGLPYDQYDRWQRVPADFAKQWAIYKEPPIPWTTKVLRAICGIPWICHVVPWFRWFFFKLSSSPGRLYIYIVGLNLNRR</sequence>
<gene>
    <name evidence="2" type="ORF">CPB84DRAFT_1765443</name>
</gene>
<dbReference type="GO" id="GO:0005524">
    <property type="term" value="F:ATP binding"/>
    <property type="evidence" value="ECO:0007669"/>
    <property type="project" value="InterPro"/>
</dbReference>
<dbReference type="AlphaFoldDB" id="A0A9P5NUN6"/>
<dbReference type="Proteomes" id="UP000724874">
    <property type="component" value="Unassembled WGS sequence"/>
</dbReference>
<comment type="caution">
    <text evidence="2">The sequence shown here is derived from an EMBL/GenBank/DDBJ whole genome shotgun (WGS) entry which is preliminary data.</text>
</comment>
<keyword evidence="2" id="KW-0418">Kinase</keyword>
<proteinExistence type="predicted"/>
<evidence type="ECO:0000313" key="2">
    <source>
        <dbReference type="EMBL" id="KAF8909770.1"/>
    </source>
</evidence>
<reference evidence="2" key="1">
    <citation type="submission" date="2020-11" db="EMBL/GenBank/DDBJ databases">
        <authorList>
            <consortium name="DOE Joint Genome Institute"/>
            <person name="Ahrendt S."/>
            <person name="Riley R."/>
            <person name="Andreopoulos W."/>
            <person name="LaButti K."/>
            <person name="Pangilinan J."/>
            <person name="Ruiz-duenas F.J."/>
            <person name="Barrasa J.M."/>
            <person name="Sanchez-Garcia M."/>
            <person name="Camarero S."/>
            <person name="Miyauchi S."/>
            <person name="Serrano A."/>
            <person name="Linde D."/>
            <person name="Babiker R."/>
            <person name="Drula E."/>
            <person name="Ayuso-Fernandez I."/>
            <person name="Pacheco R."/>
            <person name="Padilla G."/>
            <person name="Ferreira P."/>
            <person name="Barriuso J."/>
            <person name="Kellner H."/>
            <person name="Castanera R."/>
            <person name="Alfaro M."/>
            <person name="Ramirez L."/>
            <person name="Pisabarro A.G."/>
            <person name="Kuo A."/>
            <person name="Tritt A."/>
            <person name="Lipzen A."/>
            <person name="He G."/>
            <person name="Yan M."/>
            <person name="Ng V."/>
            <person name="Cullen D."/>
            <person name="Martin F."/>
            <person name="Rosso M.-N."/>
            <person name="Henrissat B."/>
            <person name="Hibbett D."/>
            <person name="Martinez A.T."/>
            <person name="Grigoriev I.V."/>
        </authorList>
    </citation>
    <scope>NUCLEOTIDE SEQUENCE</scope>
    <source>
        <strain evidence="2">AH 44721</strain>
    </source>
</reference>